<evidence type="ECO:0000256" key="2">
    <source>
        <dbReference type="ARBA" id="ARBA00022485"/>
    </source>
</evidence>
<dbReference type="GO" id="GO:0046872">
    <property type="term" value="F:metal ion binding"/>
    <property type="evidence" value="ECO:0007669"/>
    <property type="project" value="UniProtKB-KW"/>
</dbReference>
<keyword evidence="4" id="KW-0249">Electron transport</keyword>
<feature type="domain" description="4Fe-4S ferredoxin-type" evidence="8">
    <location>
        <begin position="74"/>
        <end position="113"/>
    </location>
</feature>
<evidence type="ECO:0000256" key="3">
    <source>
        <dbReference type="ARBA" id="ARBA00022723"/>
    </source>
</evidence>
<evidence type="ECO:0000313" key="9">
    <source>
        <dbReference type="EMBL" id="RDH91627.1"/>
    </source>
</evidence>
<comment type="caution">
    <text evidence="9">The sequence shown here is derived from an EMBL/GenBank/DDBJ whole genome shotgun (WGS) entry which is preliminary data.</text>
</comment>
<dbReference type="PROSITE" id="PS00198">
    <property type="entry name" value="4FE4S_FER_1"/>
    <property type="match status" value="1"/>
</dbReference>
<keyword evidence="7" id="KW-0812">Transmembrane</keyword>
<feature type="domain" description="4Fe-4S ferredoxin-type" evidence="8">
    <location>
        <begin position="186"/>
        <end position="219"/>
    </location>
</feature>
<dbReference type="PANTHER" id="PTHR30176">
    <property type="entry name" value="FERREDOXIN-TYPE PROTEIN NAPH"/>
    <property type="match status" value="1"/>
</dbReference>
<keyword evidence="3" id="KW-0479">Metal-binding</keyword>
<keyword evidence="7" id="KW-0472">Membrane</keyword>
<evidence type="ECO:0000256" key="7">
    <source>
        <dbReference type="SAM" id="Phobius"/>
    </source>
</evidence>
<evidence type="ECO:0000256" key="1">
    <source>
        <dbReference type="ARBA" id="ARBA00022448"/>
    </source>
</evidence>
<dbReference type="Pfam" id="PF12801">
    <property type="entry name" value="Fer4_5"/>
    <property type="match status" value="2"/>
</dbReference>
<dbReference type="InterPro" id="IPR051684">
    <property type="entry name" value="Electron_Trans/Redox"/>
</dbReference>
<sequence length="321" mass="36362">MRVERQRLRSWFQAVFFILFVLAPPLDLFRFDLNLNHFFFLGMHWTLGLDALIAGEISGLEAGFNILIRGFVPLLLIGGGLIWTALRYGRLYCGWLCSHFSVVEAINRLMFRASGKQSIWEKSPQPEPQPDGAIIKPEKKFWPLTWLAALGFAFLWAVVLLTYLLPPSEIYHNLLHGSLTPNQARFIGVATLLLFIEFMFARHLFCRFGCAIGLFQSLAWMANDRGMVVGFDRNRARLCGDCNNACDNICPMRLKPRTIKRRMFTCTECAQCISACEQVQAPQHQKTLLHWVTDEAAIQVATGRPATSETGSSDTNLQEVS</sequence>
<evidence type="ECO:0000313" key="10">
    <source>
        <dbReference type="Proteomes" id="UP000255508"/>
    </source>
</evidence>
<keyword evidence="1" id="KW-0813">Transport</keyword>
<feature type="transmembrane region" description="Helical" evidence="7">
    <location>
        <begin position="66"/>
        <end position="86"/>
    </location>
</feature>
<keyword evidence="2" id="KW-0004">4Fe-4S</keyword>
<protein>
    <submittedName>
        <fullName evidence="9">4Fe-4S binding protein</fullName>
    </submittedName>
</protein>
<gene>
    <name evidence="9" type="ORF">DIZ79_05635</name>
</gene>
<keyword evidence="5" id="KW-0408">Iron</keyword>
<dbReference type="PANTHER" id="PTHR30176:SF3">
    <property type="entry name" value="FERREDOXIN-TYPE PROTEIN NAPH"/>
    <property type="match status" value="1"/>
</dbReference>
<proteinExistence type="predicted"/>
<feature type="transmembrane region" description="Helical" evidence="7">
    <location>
        <begin position="12"/>
        <end position="31"/>
    </location>
</feature>
<keyword evidence="7" id="KW-1133">Transmembrane helix</keyword>
<dbReference type="SUPFAM" id="SSF54862">
    <property type="entry name" value="4Fe-4S ferredoxins"/>
    <property type="match status" value="1"/>
</dbReference>
<dbReference type="AlphaFoldDB" id="A0A370DYX4"/>
<feature type="transmembrane region" description="Helical" evidence="7">
    <location>
        <begin position="186"/>
        <end position="205"/>
    </location>
</feature>
<name>A0A370DYX4_9GAMM</name>
<keyword evidence="6" id="KW-0411">Iron-sulfur</keyword>
<dbReference type="InterPro" id="IPR017896">
    <property type="entry name" value="4Fe4S_Fe-S-bd"/>
</dbReference>
<dbReference type="GO" id="GO:0051539">
    <property type="term" value="F:4 iron, 4 sulfur cluster binding"/>
    <property type="evidence" value="ECO:0007669"/>
    <property type="project" value="UniProtKB-KW"/>
</dbReference>
<evidence type="ECO:0000256" key="6">
    <source>
        <dbReference type="ARBA" id="ARBA00023014"/>
    </source>
</evidence>
<evidence type="ECO:0000259" key="8">
    <source>
        <dbReference type="Pfam" id="PF12801"/>
    </source>
</evidence>
<evidence type="ECO:0000256" key="5">
    <source>
        <dbReference type="ARBA" id="ARBA00023004"/>
    </source>
</evidence>
<dbReference type="EMBL" id="QFXD01000107">
    <property type="protein sequence ID" value="RDH91627.1"/>
    <property type="molecule type" value="Genomic_DNA"/>
</dbReference>
<accession>A0A370DYX4</accession>
<dbReference type="Proteomes" id="UP000255508">
    <property type="component" value="Unassembled WGS sequence"/>
</dbReference>
<dbReference type="GO" id="GO:0005886">
    <property type="term" value="C:plasma membrane"/>
    <property type="evidence" value="ECO:0007669"/>
    <property type="project" value="TreeGrafter"/>
</dbReference>
<reference evidence="9 10" key="1">
    <citation type="journal article" date="2018" name="ISME J.">
        <title>Endosymbiont genomes yield clues of tubeworm success.</title>
        <authorList>
            <person name="Li Y."/>
            <person name="Liles M.R."/>
            <person name="Halanych K.M."/>
        </authorList>
    </citation>
    <scope>NUCLEOTIDE SEQUENCE [LARGE SCALE GENOMIC DNA]</scope>
    <source>
        <strain evidence="9">A1422</strain>
    </source>
</reference>
<evidence type="ECO:0000256" key="4">
    <source>
        <dbReference type="ARBA" id="ARBA00022982"/>
    </source>
</evidence>
<dbReference type="InterPro" id="IPR017900">
    <property type="entry name" value="4Fe4S_Fe_S_CS"/>
</dbReference>
<organism evidence="9 10">
    <name type="scientific">endosymbiont of Lamellibrachia luymesi</name>
    <dbReference type="NCBI Taxonomy" id="2200907"/>
    <lineage>
        <taxon>Bacteria</taxon>
        <taxon>Pseudomonadati</taxon>
        <taxon>Pseudomonadota</taxon>
        <taxon>Gammaproteobacteria</taxon>
        <taxon>sulfur-oxidizing symbionts</taxon>
    </lineage>
</organism>
<feature type="transmembrane region" description="Helical" evidence="7">
    <location>
        <begin position="144"/>
        <end position="166"/>
    </location>
</feature>